<dbReference type="GO" id="GO:0005829">
    <property type="term" value="C:cytosol"/>
    <property type="evidence" value="ECO:0007669"/>
    <property type="project" value="TreeGrafter"/>
</dbReference>
<dbReference type="HAMAP" id="MF_00651">
    <property type="entry name" value="Nuclease_YqgF"/>
    <property type="match status" value="1"/>
</dbReference>
<dbReference type="CDD" id="cd16964">
    <property type="entry name" value="YqgF"/>
    <property type="match status" value="1"/>
</dbReference>
<evidence type="ECO:0000259" key="5">
    <source>
        <dbReference type="SMART" id="SM00732"/>
    </source>
</evidence>
<evidence type="ECO:0000256" key="3">
    <source>
        <dbReference type="ARBA" id="ARBA00022722"/>
    </source>
</evidence>
<keyword evidence="2" id="KW-0690">Ribosome biogenesis</keyword>
<dbReference type="SUPFAM" id="SSF53098">
    <property type="entry name" value="Ribonuclease H-like"/>
    <property type="match status" value="1"/>
</dbReference>
<evidence type="ECO:0000313" key="6">
    <source>
        <dbReference type="EMBL" id="SUZ82402.1"/>
    </source>
</evidence>
<reference evidence="6" key="1">
    <citation type="submission" date="2018-05" db="EMBL/GenBank/DDBJ databases">
        <authorList>
            <person name="Lanie J.A."/>
            <person name="Ng W.-L."/>
            <person name="Kazmierczak K.M."/>
            <person name="Andrzejewski T.M."/>
            <person name="Davidsen T.M."/>
            <person name="Wayne K.J."/>
            <person name="Tettelin H."/>
            <person name="Glass J.I."/>
            <person name="Rusch D."/>
            <person name="Podicherti R."/>
            <person name="Tsui H.-C.T."/>
            <person name="Winkler M.E."/>
        </authorList>
    </citation>
    <scope>NUCLEOTIDE SEQUENCE</scope>
</reference>
<dbReference type="Pfam" id="PF03652">
    <property type="entry name" value="RuvX"/>
    <property type="match status" value="1"/>
</dbReference>
<dbReference type="InterPro" id="IPR012337">
    <property type="entry name" value="RNaseH-like_sf"/>
</dbReference>
<dbReference type="GO" id="GO:0004518">
    <property type="term" value="F:nuclease activity"/>
    <property type="evidence" value="ECO:0007669"/>
    <property type="project" value="UniProtKB-KW"/>
</dbReference>
<dbReference type="InterPro" id="IPR006641">
    <property type="entry name" value="YqgF/RNaseH-like_dom"/>
</dbReference>
<name>A0A381QSP3_9ZZZZ</name>
<dbReference type="InterPro" id="IPR037027">
    <property type="entry name" value="YqgF/RNaseH-like_dom_sf"/>
</dbReference>
<dbReference type="EMBL" id="UINC01001505">
    <property type="protein sequence ID" value="SUZ82402.1"/>
    <property type="molecule type" value="Genomic_DNA"/>
</dbReference>
<dbReference type="NCBIfam" id="TIGR00250">
    <property type="entry name" value="RNAse_H_YqgF"/>
    <property type="match status" value="1"/>
</dbReference>
<evidence type="ECO:0000256" key="4">
    <source>
        <dbReference type="ARBA" id="ARBA00022801"/>
    </source>
</evidence>
<dbReference type="InterPro" id="IPR005227">
    <property type="entry name" value="YqgF"/>
</dbReference>
<feature type="domain" description="YqgF/RNase H-like" evidence="5">
    <location>
        <begin position="2"/>
        <end position="100"/>
    </location>
</feature>
<gene>
    <name evidence="6" type="ORF">METZ01_LOCUS35256</name>
</gene>
<dbReference type="Gene3D" id="3.30.420.140">
    <property type="entry name" value="YqgF/RNase H-like domain"/>
    <property type="match status" value="1"/>
</dbReference>
<evidence type="ECO:0000256" key="1">
    <source>
        <dbReference type="ARBA" id="ARBA00022490"/>
    </source>
</evidence>
<protein>
    <recommendedName>
        <fullName evidence="5">YqgF/RNase H-like domain-containing protein</fullName>
    </recommendedName>
</protein>
<dbReference type="SMART" id="SM00732">
    <property type="entry name" value="YqgFc"/>
    <property type="match status" value="1"/>
</dbReference>
<sequence>MGKCLGIDFGLKRTGISISDEFNKIAFPLKTVQSDNLISIIRDIIKTESIEKIIIGKPYDLKGNLPVLEKNIISLIKLLKTKFPDIFVYRIDERFTSIIAKQTIAISGVAKMKRRNKENIDKISATLILQSYLNK</sequence>
<proteinExistence type="inferred from homology"/>
<dbReference type="GO" id="GO:0016787">
    <property type="term" value="F:hydrolase activity"/>
    <property type="evidence" value="ECO:0007669"/>
    <property type="project" value="UniProtKB-KW"/>
</dbReference>
<dbReference type="PANTHER" id="PTHR33317">
    <property type="entry name" value="POLYNUCLEOTIDYL TRANSFERASE, RIBONUCLEASE H-LIKE SUPERFAMILY PROTEIN"/>
    <property type="match status" value="1"/>
</dbReference>
<keyword evidence="1" id="KW-0963">Cytoplasm</keyword>
<keyword evidence="4" id="KW-0378">Hydrolase</keyword>
<accession>A0A381QSP3</accession>
<organism evidence="6">
    <name type="scientific">marine metagenome</name>
    <dbReference type="NCBI Taxonomy" id="408172"/>
    <lineage>
        <taxon>unclassified sequences</taxon>
        <taxon>metagenomes</taxon>
        <taxon>ecological metagenomes</taxon>
    </lineage>
</organism>
<evidence type="ECO:0000256" key="2">
    <source>
        <dbReference type="ARBA" id="ARBA00022517"/>
    </source>
</evidence>
<dbReference type="PANTHER" id="PTHR33317:SF4">
    <property type="entry name" value="POLYNUCLEOTIDYL TRANSFERASE, RIBONUCLEASE H-LIKE SUPERFAMILY PROTEIN"/>
    <property type="match status" value="1"/>
</dbReference>
<keyword evidence="3" id="KW-0540">Nuclease</keyword>
<dbReference type="GO" id="GO:0000967">
    <property type="term" value="P:rRNA 5'-end processing"/>
    <property type="evidence" value="ECO:0007669"/>
    <property type="project" value="TreeGrafter"/>
</dbReference>
<dbReference type="AlphaFoldDB" id="A0A381QSP3"/>